<proteinExistence type="predicted"/>
<accession>A0A1Y2CPM2</accession>
<gene>
    <name evidence="1" type="ORF">BCR33DRAFT_14661</name>
</gene>
<protein>
    <submittedName>
        <fullName evidence="1">Uncharacterized protein</fullName>
    </submittedName>
</protein>
<evidence type="ECO:0000313" key="2">
    <source>
        <dbReference type="Proteomes" id="UP000193642"/>
    </source>
</evidence>
<dbReference type="OrthoDB" id="2124512at2759"/>
<reference evidence="1 2" key="1">
    <citation type="submission" date="2016-07" db="EMBL/GenBank/DDBJ databases">
        <title>Pervasive Adenine N6-methylation of Active Genes in Fungi.</title>
        <authorList>
            <consortium name="DOE Joint Genome Institute"/>
            <person name="Mondo S.J."/>
            <person name="Dannebaum R.O."/>
            <person name="Kuo R.C."/>
            <person name="Labutti K."/>
            <person name="Haridas S."/>
            <person name="Kuo A."/>
            <person name="Salamov A."/>
            <person name="Ahrendt S.R."/>
            <person name="Lipzen A."/>
            <person name="Sullivan W."/>
            <person name="Andreopoulos W.B."/>
            <person name="Clum A."/>
            <person name="Lindquist E."/>
            <person name="Daum C."/>
            <person name="Ramamoorthy G.K."/>
            <person name="Gryganskyi A."/>
            <person name="Culley D."/>
            <person name="Magnuson J.K."/>
            <person name="James T.Y."/>
            <person name="O'Malley M.A."/>
            <person name="Stajich J.E."/>
            <person name="Spatafora J.W."/>
            <person name="Visel A."/>
            <person name="Grigoriev I.V."/>
        </authorList>
    </citation>
    <scope>NUCLEOTIDE SEQUENCE [LARGE SCALE GENOMIC DNA]</scope>
    <source>
        <strain evidence="1 2">JEL800</strain>
    </source>
</reference>
<comment type="caution">
    <text evidence="1">The sequence shown here is derived from an EMBL/GenBank/DDBJ whole genome shotgun (WGS) entry which is preliminary data.</text>
</comment>
<sequence length="398" mass="43796">MPKIELVPLDGHSSFLHGHPGLDAVHIRGLIRLSHKNLTQVKRIPHITVRLCGVILTKVRPPSDKGIRGQKFKGRWNLHAAVPPLVLYGGGSKNAEELLLHPGEIKEIPFEFRFGRHEALADFPASLILPSVNDLRSRGETRHWIECTMNWYRKGGIILSERRVAIEVWVNPSTPKILAGMLVARPATESRAGSICSSVSSVYNEQQEQTQQEPIKRSHSSKALEAMIGRSSVGQTPDSNPLTSHMDGISSKLSITSLSGQERRLSVASANEPSANVPGAVQWHGNGYTLKLNRHVCTGGEKLDLFIQVNSSQMDHFASTSDIVEPVLPENTSNSSTPKKSASVFPGFSKMVSKLKKKPGHDTPIVQPMKPSNLCTLKVYIEETQTVRAPLDSGMYLW</sequence>
<dbReference type="Proteomes" id="UP000193642">
    <property type="component" value="Unassembled WGS sequence"/>
</dbReference>
<name>A0A1Y2CPM2_9FUNG</name>
<dbReference type="EMBL" id="MCGO01000010">
    <property type="protein sequence ID" value="ORY48952.1"/>
    <property type="molecule type" value="Genomic_DNA"/>
</dbReference>
<dbReference type="AlphaFoldDB" id="A0A1Y2CPM2"/>
<organism evidence="1 2">
    <name type="scientific">Rhizoclosmatium globosum</name>
    <dbReference type="NCBI Taxonomy" id="329046"/>
    <lineage>
        <taxon>Eukaryota</taxon>
        <taxon>Fungi</taxon>
        <taxon>Fungi incertae sedis</taxon>
        <taxon>Chytridiomycota</taxon>
        <taxon>Chytridiomycota incertae sedis</taxon>
        <taxon>Chytridiomycetes</taxon>
        <taxon>Chytridiales</taxon>
        <taxon>Chytriomycetaceae</taxon>
        <taxon>Rhizoclosmatium</taxon>
    </lineage>
</organism>
<keyword evidence="2" id="KW-1185">Reference proteome</keyword>
<evidence type="ECO:0000313" key="1">
    <source>
        <dbReference type="EMBL" id="ORY48952.1"/>
    </source>
</evidence>